<keyword evidence="3" id="KW-0812">Transmembrane</keyword>
<feature type="transmembrane region" description="Helical" evidence="3">
    <location>
        <begin position="23"/>
        <end position="40"/>
    </location>
</feature>
<keyword evidence="1" id="KW-0694">RNA-binding</keyword>
<name>A0ABR0ML02_GOSAR</name>
<comment type="caution">
    <text evidence="5">The sequence shown here is derived from an EMBL/GenBank/DDBJ whole genome shotgun (WGS) entry which is preliminary data.</text>
</comment>
<feature type="domain" description="RRM" evidence="4">
    <location>
        <begin position="681"/>
        <end position="753"/>
    </location>
</feature>
<feature type="domain" description="RRM" evidence="4">
    <location>
        <begin position="562"/>
        <end position="641"/>
    </location>
</feature>
<protein>
    <recommendedName>
        <fullName evidence="4">RRM domain-containing protein</fullName>
    </recommendedName>
</protein>
<dbReference type="SUPFAM" id="SSF52540">
    <property type="entry name" value="P-loop containing nucleoside triphosphate hydrolases"/>
    <property type="match status" value="1"/>
</dbReference>
<dbReference type="CDD" id="cd12345">
    <property type="entry name" value="RRM2_SECp43_like"/>
    <property type="match status" value="1"/>
</dbReference>
<dbReference type="Gene3D" id="3.30.70.330">
    <property type="match status" value="3"/>
</dbReference>
<evidence type="ECO:0000256" key="3">
    <source>
        <dbReference type="SAM" id="Phobius"/>
    </source>
</evidence>
<dbReference type="SMART" id="SM00360">
    <property type="entry name" value="RRM"/>
    <property type="match status" value="3"/>
</dbReference>
<accession>A0ABR0ML02</accession>
<organism evidence="5 6">
    <name type="scientific">Gossypium arboreum</name>
    <name type="common">Tree cotton</name>
    <name type="synonym">Gossypium nanking</name>
    <dbReference type="NCBI Taxonomy" id="29729"/>
    <lineage>
        <taxon>Eukaryota</taxon>
        <taxon>Viridiplantae</taxon>
        <taxon>Streptophyta</taxon>
        <taxon>Embryophyta</taxon>
        <taxon>Tracheophyta</taxon>
        <taxon>Spermatophyta</taxon>
        <taxon>Magnoliopsida</taxon>
        <taxon>eudicotyledons</taxon>
        <taxon>Gunneridae</taxon>
        <taxon>Pentapetalae</taxon>
        <taxon>rosids</taxon>
        <taxon>malvids</taxon>
        <taxon>Malvales</taxon>
        <taxon>Malvaceae</taxon>
        <taxon>Malvoideae</taxon>
        <taxon>Gossypium</taxon>
    </lineage>
</organism>
<dbReference type="InterPro" id="IPR027417">
    <property type="entry name" value="P-loop_NTPase"/>
</dbReference>
<proteinExistence type="predicted"/>
<dbReference type="EMBL" id="JARKNE010000012">
    <property type="protein sequence ID" value="KAK5774547.1"/>
    <property type="molecule type" value="Genomic_DNA"/>
</dbReference>
<feature type="compositionally biased region" description="Low complexity" evidence="2">
    <location>
        <begin position="392"/>
        <end position="404"/>
    </location>
</feature>
<dbReference type="Gene3D" id="3.40.50.300">
    <property type="entry name" value="P-loop containing nucleotide triphosphate hydrolases"/>
    <property type="match status" value="1"/>
</dbReference>
<reference evidence="5 6" key="1">
    <citation type="submission" date="2023-03" db="EMBL/GenBank/DDBJ databases">
        <title>WGS of Gossypium arboreum.</title>
        <authorList>
            <person name="Yu D."/>
        </authorList>
    </citation>
    <scope>NUCLEOTIDE SEQUENCE [LARGE SCALE GENOMIC DNA]</scope>
    <source>
        <tissue evidence="5">Leaf</tissue>
    </source>
</reference>
<feature type="region of interest" description="Disordered" evidence="2">
    <location>
        <begin position="365"/>
        <end position="404"/>
    </location>
</feature>
<keyword evidence="3" id="KW-1133">Transmembrane helix</keyword>
<dbReference type="InterPro" id="IPR035979">
    <property type="entry name" value="RBD_domain_sf"/>
</dbReference>
<dbReference type="PROSITE" id="PS50102">
    <property type="entry name" value="RRM"/>
    <property type="match status" value="3"/>
</dbReference>
<dbReference type="Pfam" id="PF00076">
    <property type="entry name" value="RRM_1"/>
    <property type="match status" value="3"/>
</dbReference>
<dbReference type="InterPro" id="IPR052796">
    <property type="entry name" value="Nod_factor_sulfotransferase"/>
</dbReference>
<evidence type="ECO:0000313" key="5">
    <source>
        <dbReference type="EMBL" id="KAK5774547.1"/>
    </source>
</evidence>
<dbReference type="PANTHER" id="PTHR32175:SF0">
    <property type="entry name" value="SULFOTRANSFERASE"/>
    <property type="match status" value="1"/>
</dbReference>
<sequence>MADDLCFFTKDSFILKSPKKSPLVLRTVVLLFVMVCGVYICTICLKQISTGSTTEFLNFRVVQKPCPEPNIEPWEIPYVHYPNPKTYSRAECACNPVRYFAIMSMQRSGSGWFETLLNNHTNISSNGEIFSVKVRRSNVSTIFETLDRIYNLDWMSSASKNECTAAVGLKWMLNQGLMQHHKEIVEYFNSRGVSTIFLFRRNLLRRMISILANSYDRDAKPLNGTHKSHVHSPHEAAILASYKPVINATTLIPILRQVEETTKKGLEYFKSTRHIILYYEDVVKNHTKLAEVQEFLKVPKRELKSRQVKIHKGSLSNHIQNWVDVEKALNGTKYESYLHGDYRKGEKEREEGKKNTQSLRSACLSTLSKMQSSSTNAPDLNSKQQQQPPPQQTRQQQQQQQHPQWVPNQWMGAMQYPAAAMVMMQQQMMMYPHHHYMAYNNHHYHYQQYQQQQQHQQKQQQGCNSDEVRTIWVGDLVHWMDETYLHGCFSHTGEVSSVKIIRNKQTGQSEGYGFVEFYSRATAEKVLQSYNGSLMPNTEQPFRLNWASFSVNERRPDAGSDLSIFVGDLATDVTDSILHETFSSRFQSVKGAKVVFDSNTGRSKGYGFVRFGDENERSRAMTEMNGVYCSNRPMRIGVATPKKASGHQQQYSSQALVLAGGHASNGALAQGSQSDNDSNNTTIFVGGLDSDVSDDDLRQPFSQFGEVISIKIPPGKGCGFVQFANRKNAEEAIQSLNGTTIGKQTVRLSWGRSIGNKQWNGGHY</sequence>
<feature type="domain" description="RRM" evidence="4">
    <location>
        <begin position="469"/>
        <end position="549"/>
    </location>
</feature>
<feature type="compositionally biased region" description="Polar residues" evidence="2">
    <location>
        <begin position="365"/>
        <end position="383"/>
    </location>
</feature>
<dbReference type="Proteomes" id="UP001358586">
    <property type="component" value="Chromosome 12"/>
</dbReference>
<dbReference type="InterPro" id="IPR012677">
    <property type="entry name" value="Nucleotide-bd_a/b_plait_sf"/>
</dbReference>
<dbReference type="PANTHER" id="PTHR32175">
    <property type="entry name" value="PROTEIN, PUTATIVE, EXPRESSED-RELATED"/>
    <property type="match status" value="1"/>
</dbReference>
<evidence type="ECO:0000313" key="6">
    <source>
        <dbReference type="Proteomes" id="UP001358586"/>
    </source>
</evidence>
<dbReference type="InterPro" id="IPR000504">
    <property type="entry name" value="RRM_dom"/>
</dbReference>
<evidence type="ECO:0000259" key="4">
    <source>
        <dbReference type="PROSITE" id="PS50102"/>
    </source>
</evidence>
<dbReference type="SUPFAM" id="SSF54928">
    <property type="entry name" value="RNA-binding domain, RBD"/>
    <property type="match status" value="3"/>
</dbReference>
<keyword evidence="6" id="KW-1185">Reference proteome</keyword>
<evidence type="ECO:0000256" key="1">
    <source>
        <dbReference type="PROSITE-ProRule" id="PRU00176"/>
    </source>
</evidence>
<dbReference type="CDD" id="cd12344">
    <property type="entry name" value="RRM1_SECp43_like"/>
    <property type="match status" value="1"/>
</dbReference>
<gene>
    <name evidence="5" type="ORF">PVK06_042402</name>
</gene>
<keyword evidence="3" id="KW-0472">Membrane</keyword>
<evidence type="ECO:0000256" key="2">
    <source>
        <dbReference type="SAM" id="MobiDB-lite"/>
    </source>
</evidence>